<keyword evidence="1" id="KW-0175">Coiled coil</keyword>
<evidence type="ECO:0000313" key="3">
    <source>
        <dbReference type="EMBL" id="KAF7376708.1"/>
    </source>
</evidence>
<accession>A0A8H7DLG6</accession>
<evidence type="ECO:0000256" key="1">
    <source>
        <dbReference type="SAM" id="Coils"/>
    </source>
</evidence>
<protein>
    <submittedName>
        <fullName evidence="3">F-box domain-containing protein</fullName>
    </submittedName>
</protein>
<comment type="caution">
    <text evidence="3">The sequence shown here is derived from an EMBL/GenBank/DDBJ whole genome shotgun (WGS) entry which is preliminary data.</text>
</comment>
<dbReference type="Gene3D" id="1.20.1280.50">
    <property type="match status" value="1"/>
</dbReference>
<evidence type="ECO:0000313" key="4">
    <source>
        <dbReference type="Proteomes" id="UP000623467"/>
    </source>
</evidence>
<proteinExistence type="predicted"/>
<organism evidence="3 4">
    <name type="scientific">Mycena sanguinolenta</name>
    <dbReference type="NCBI Taxonomy" id="230812"/>
    <lineage>
        <taxon>Eukaryota</taxon>
        <taxon>Fungi</taxon>
        <taxon>Dikarya</taxon>
        <taxon>Basidiomycota</taxon>
        <taxon>Agaricomycotina</taxon>
        <taxon>Agaricomycetes</taxon>
        <taxon>Agaricomycetidae</taxon>
        <taxon>Agaricales</taxon>
        <taxon>Marasmiineae</taxon>
        <taxon>Mycenaceae</taxon>
        <taxon>Mycena</taxon>
    </lineage>
</organism>
<dbReference type="AlphaFoldDB" id="A0A8H7DLG6"/>
<name>A0A8H7DLG6_9AGAR</name>
<gene>
    <name evidence="3" type="ORF">MSAN_00087800</name>
</gene>
<sequence>MLTSMEADRVRLLDLEDRILDLERSLSELRAEQAQVQERLDAYKYPVLTLPNEITSEIFTHFLPVYPAAPPLTGLASPTTLTYVCHKWREVALAIPALWRTIQLHHRNTPPGYEQLHHVSNAWIKRSESCLLSIDIHTTDFNVSPDLFTETLVAAATRLEHLKLWIPLHYHPHNQSHAPAPLPHSSVPTCWHGLHLRCAAAPHSLSPWRCCPKHRFAMGTVDLFDLELRRDKPLRFGFQDELLDSPSPDLTLPCLESLTLNTTLVRMDGFLAAFVVPALSKLDLEEIFLGVESIDTLETFISKSGCRLQEVCIRGKNTEHGDLYTKAFPSISISYLYFRDPWSESEEDDSDSETHSDFTESASE</sequence>
<keyword evidence="4" id="KW-1185">Reference proteome</keyword>
<reference evidence="3" key="1">
    <citation type="submission" date="2020-05" db="EMBL/GenBank/DDBJ databases">
        <title>Mycena genomes resolve the evolution of fungal bioluminescence.</title>
        <authorList>
            <person name="Tsai I.J."/>
        </authorList>
    </citation>
    <scope>NUCLEOTIDE SEQUENCE</scope>
    <source>
        <strain evidence="3">160909Yilan</strain>
    </source>
</reference>
<dbReference type="Proteomes" id="UP000623467">
    <property type="component" value="Unassembled WGS sequence"/>
</dbReference>
<dbReference type="OrthoDB" id="3365698at2759"/>
<feature type="region of interest" description="Disordered" evidence="2">
    <location>
        <begin position="343"/>
        <end position="364"/>
    </location>
</feature>
<evidence type="ECO:0000256" key="2">
    <source>
        <dbReference type="SAM" id="MobiDB-lite"/>
    </source>
</evidence>
<dbReference type="EMBL" id="JACAZH010000001">
    <property type="protein sequence ID" value="KAF7376708.1"/>
    <property type="molecule type" value="Genomic_DNA"/>
</dbReference>
<feature type="coiled-coil region" evidence="1">
    <location>
        <begin position="12"/>
        <end position="39"/>
    </location>
</feature>